<proteinExistence type="predicted"/>
<organism evidence="5 6">
    <name type="scientific">Fictibacillus barbaricus</name>
    <dbReference type="NCBI Taxonomy" id="182136"/>
    <lineage>
        <taxon>Bacteria</taxon>
        <taxon>Bacillati</taxon>
        <taxon>Bacillota</taxon>
        <taxon>Bacilli</taxon>
        <taxon>Bacillales</taxon>
        <taxon>Fictibacillaceae</taxon>
        <taxon>Fictibacillus</taxon>
    </lineage>
</organism>
<evidence type="ECO:0000256" key="1">
    <source>
        <dbReference type="ARBA" id="ARBA00022801"/>
    </source>
</evidence>
<dbReference type="Pfam" id="PF01156">
    <property type="entry name" value="IU_nuc_hydro"/>
    <property type="match status" value="1"/>
</dbReference>
<keyword evidence="3" id="KW-1133">Transmembrane helix</keyword>
<protein>
    <submittedName>
        <fullName evidence="5">Nucleoside hydrolase</fullName>
    </submittedName>
</protein>
<gene>
    <name evidence="5" type="ORF">JYA64_05245</name>
</gene>
<dbReference type="PANTHER" id="PTHR12304:SF4">
    <property type="entry name" value="URIDINE NUCLEOSIDASE"/>
    <property type="match status" value="1"/>
</dbReference>
<evidence type="ECO:0000256" key="2">
    <source>
        <dbReference type="ARBA" id="ARBA00023295"/>
    </source>
</evidence>
<feature type="domain" description="Inosine/uridine-preferring nucleoside hydrolase" evidence="4">
    <location>
        <begin position="7"/>
        <end position="303"/>
    </location>
</feature>
<keyword evidence="3" id="KW-0812">Transmembrane</keyword>
<dbReference type="EMBL" id="JAFHKS010000042">
    <property type="protein sequence ID" value="MBN3544687.1"/>
    <property type="molecule type" value="Genomic_DNA"/>
</dbReference>
<accession>A0ABS2Z944</accession>
<evidence type="ECO:0000313" key="5">
    <source>
        <dbReference type="EMBL" id="MBN3544687.1"/>
    </source>
</evidence>
<keyword evidence="1 5" id="KW-0378">Hydrolase</keyword>
<feature type="transmembrane region" description="Helical" evidence="3">
    <location>
        <begin position="20"/>
        <end position="41"/>
    </location>
</feature>
<keyword evidence="3" id="KW-0472">Membrane</keyword>
<dbReference type="InterPro" id="IPR001910">
    <property type="entry name" value="Inosine/uridine_hydrolase_dom"/>
</dbReference>
<dbReference type="InterPro" id="IPR036452">
    <property type="entry name" value="Ribo_hydro-like"/>
</dbReference>
<evidence type="ECO:0000256" key="3">
    <source>
        <dbReference type="SAM" id="Phobius"/>
    </source>
</evidence>
<name>A0ABS2Z944_9BACL</name>
<evidence type="ECO:0000313" key="6">
    <source>
        <dbReference type="Proteomes" id="UP001319060"/>
    </source>
</evidence>
<dbReference type="PANTHER" id="PTHR12304">
    <property type="entry name" value="INOSINE-URIDINE PREFERRING NUCLEOSIDE HYDROLASE"/>
    <property type="match status" value="1"/>
</dbReference>
<keyword evidence="6" id="KW-1185">Reference proteome</keyword>
<dbReference type="SUPFAM" id="SSF53590">
    <property type="entry name" value="Nucleoside hydrolase"/>
    <property type="match status" value="1"/>
</dbReference>
<dbReference type="RefSeq" id="WP_188403634.1">
    <property type="nucleotide sequence ID" value="NZ_BMCE01000002.1"/>
</dbReference>
<dbReference type="Gene3D" id="3.90.245.10">
    <property type="entry name" value="Ribonucleoside hydrolase-like"/>
    <property type="match status" value="1"/>
</dbReference>
<sequence>MLKKNILFFGDPGIDDTLALIYALLNPAINLVGIVAGFGNVTRMQTAQNAYYLLDLAQREDIPVIGGAVRSVVGQAGVFYPEIHGEEGLGPIRPPEYMTTELNVFDDIYKIIDYYPDLTIVDVGRNSSLATAFTLDNDTMKKVKEIYLMGGAFLVPGNVTPVAEANFHGDPFSTNIVLEQGNNITIAPLNVTNYAIVKPETIDNLAKNMQPPFGSLIKLIFDYYFKAYQKLIPGIEGSPLHDVFTIWALMHPDKVTKVRKQVSVVNDGISKGLSIADFRAKPVVQPGLTFQDIILQFDYQAFIKDFVTVMLKRQ</sequence>
<dbReference type="GO" id="GO:0016787">
    <property type="term" value="F:hydrolase activity"/>
    <property type="evidence" value="ECO:0007669"/>
    <property type="project" value="UniProtKB-KW"/>
</dbReference>
<evidence type="ECO:0000259" key="4">
    <source>
        <dbReference type="Pfam" id="PF01156"/>
    </source>
</evidence>
<reference evidence="5 6" key="1">
    <citation type="submission" date="2021-01" db="EMBL/GenBank/DDBJ databases">
        <title>Genome Sequencing of Type Strains.</title>
        <authorList>
            <person name="Lemaire J.F."/>
            <person name="Inderbitzin P."/>
            <person name="Collins S.B."/>
            <person name="Wespe N."/>
            <person name="Knight-Connoni V."/>
        </authorList>
    </citation>
    <scope>NUCLEOTIDE SEQUENCE [LARGE SCALE GENOMIC DNA]</scope>
    <source>
        <strain evidence="5 6">DSM 14730</strain>
    </source>
</reference>
<dbReference type="Proteomes" id="UP001319060">
    <property type="component" value="Unassembled WGS sequence"/>
</dbReference>
<keyword evidence="2" id="KW-0326">Glycosidase</keyword>
<comment type="caution">
    <text evidence="5">The sequence shown here is derived from an EMBL/GenBank/DDBJ whole genome shotgun (WGS) entry which is preliminary data.</text>
</comment>
<dbReference type="CDD" id="cd00455">
    <property type="entry name" value="nuc_hydro"/>
    <property type="match status" value="1"/>
</dbReference>
<dbReference type="InterPro" id="IPR023186">
    <property type="entry name" value="IUNH"/>
</dbReference>